<dbReference type="EMBL" id="JAAGWQ010000629">
    <property type="protein sequence ID" value="KAF5653259.1"/>
    <property type="molecule type" value="Genomic_DNA"/>
</dbReference>
<proteinExistence type="predicted"/>
<gene>
    <name evidence="1" type="ORF">FHETE_11412</name>
</gene>
<keyword evidence="2" id="KW-1185">Reference proteome</keyword>
<reference evidence="1 2" key="1">
    <citation type="submission" date="2020-05" db="EMBL/GenBank/DDBJ databases">
        <title>Identification and distribution of gene clusters putatively required for synthesis of sphingolipid metabolism inhibitors in phylogenetically diverse species of the filamentous fungus Fusarium.</title>
        <authorList>
            <person name="Kim H.-S."/>
            <person name="Busman M."/>
            <person name="Brown D.W."/>
            <person name="Divon H."/>
            <person name="Uhlig S."/>
            <person name="Proctor R.H."/>
        </authorList>
    </citation>
    <scope>NUCLEOTIDE SEQUENCE [LARGE SCALE GENOMIC DNA]</scope>
    <source>
        <strain evidence="1 2">NRRL 20693</strain>
    </source>
</reference>
<protein>
    <submittedName>
        <fullName evidence="1">Uncharacterized protein</fullName>
    </submittedName>
</protein>
<evidence type="ECO:0000313" key="1">
    <source>
        <dbReference type="EMBL" id="KAF5653259.1"/>
    </source>
</evidence>
<dbReference type="OrthoDB" id="5060538at2759"/>
<comment type="caution">
    <text evidence="1">The sequence shown here is derived from an EMBL/GenBank/DDBJ whole genome shotgun (WGS) entry which is preliminary data.</text>
</comment>
<evidence type="ECO:0000313" key="2">
    <source>
        <dbReference type="Proteomes" id="UP000567885"/>
    </source>
</evidence>
<dbReference type="Proteomes" id="UP000567885">
    <property type="component" value="Unassembled WGS sequence"/>
</dbReference>
<name>A0A8H5SH23_FUSHE</name>
<organism evidence="1 2">
    <name type="scientific">Fusarium heterosporum</name>
    <dbReference type="NCBI Taxonomy" id="42747"/>
    <lineage>
        <taxon>Eukaryota</taxon>
        <taxon>Fungi</taxon>
        <taxon>Dikarya</taxon>
        <taxon>Ascomycota</taxon>
        <taxon>Pezizomycotina</taxon>
        <taxon>Sordariomycetes</taxon>
        <taxon>Hypocreomycetidae</taxon>
        <taxon>Hypocreales</taxon>
        <taxon>Nectriaceae</taxon>
        <taxon>Fusarium</taxon>
        <taxon>Fusarium heterosporum species complex</taxon>
    </lineage>
</organism>
<accession>A0A8H5SH23</accession>
<feature type="non-terminal residue" evidence="1">
    <location>
        <position position="207"/>
    </location>
</feature>
<sequence length="207" mass="23254">MATATHIRIDRTKAVIEWQWDSVTRTLANPDPNYDPIQFTVHIDTSTDDGQYRAHFEIDIPFRFKDKPTGASVVLRINPLWIKSFCFANNHEPSGTVKEVFNSAVTFLDFELSSEITVLIPDDVQNPVSVSRGRSGQILDLLYELSRVTAFRIYIQDDFSSLDGLNCISIAAEQRQIEPFSDASYGISEMFEGNGAKPVDIPMPPPP</sequence>
<dbReference type="AlphaFoldDB" id="A0A8H5SH23"/>